<dbReference type="InterPro" id="IPR000253">
    <property type="entry name" value="FHA_dom"/>
</dbReference>
<evidence type="ECO:0000313" key="3">
    <source>
        <dbReference type="EMBL" id="PTB17097.1"/>
    </source>
</evidence>
<dbReference type="Proteomes" id="UP000240638">
    <property type="component" value="Unassembled WGS sequence"/>
</dbReference>
<dbReference type="AlphaFoldDB" id="A0A2T3XKX8"/>
<dbReference type="Gene3D" id="2.60.200.20">
    <property type="match status" value="2"/>
</dbReference>
<evidence type="ECO:0000259" key="2">
    <source>
        <dbReference type="PROSITE" id="PS50006"/>
    </source>
</evidence>
<dbReference type="PROSITE" id="PS50006">
    <property type="entry name" value="FHA_DOMAIN"/>
    <property type="match status" value="2"/>
</dbReference>
<dbReference type="Pfam" id="PF00498">
    <property type="entry name" value="FHA"/>
    <property type="match status" value="2"/>
</dbReference>
<feature type="domain" description="FHA" evidence="2">
    <location>
        <begin position="60"/>
        <end position="112"/>
    </location>
</feature>
<name>A0A2T3XKX8_9BURK</name>
<sequence>MASDDAPIAETKRPARSPSSLGEEPSHSAEADAPTRRYDVVLEPLSHRELGEIRITRELFAVGRAEPPFASARAEVVAELSRRHAKIFFERGDAYVADLNSKNGTTVGGVEVRERPHQLRDGDTLSFAGAFTYRVAFVPRDARADAGSQRSVLLTLTPERGDLGLEPIVVTTFPFLVSKSDETFSRYRSTYAHQVNYLSRRHALLFVADGKLFIEDLGSTNGTFVDGQRLDEGARPLEEGARLAFGGNHFVYRVSVQRGTPADPTVTQVDAAAREQAANASAQETASAPAAAIDARIGAAVADADRTTFIAAPHSFLDIFCVDPARAEDDEINPEAVAPAPDSKRAVSRWRWSARLSTLLGELSAALGGGADVDIRKIGRWAGAALALLAALAVFSYWRGAPQRDMKTLLAAARFETASRFADQYLARHPDDAAFQAEGGEALVKSKVPDWIGAEKAHAFDRARSIAAQMRQLARHNAQAAALVDEIEWVGDLEAFWASRGGAQAPVAIYRDEPVIEGLVARWNRDTNAHQHALDQIASYVPSFGEFYADALSHLRALESDDSVYVAALERLQTAISKALDDGRDDQLDALSNMLADYGDRYPRLAGLDRVRDDLQRYREIERDVRAGRADEAAAALKAARFATPPFQARVPALAKRVGESRRSAP</sequence>
<accession>A0A2T3XKX8</accession>
<dbReference type="EMBL" id="PYUC01000023">
    <property type="protein sequence ID" value="PTB17097.1"/>
    <property type="molecule type" value="Genomic_DNA"/>
</dbReference>
<dbReference type="RefSeq" id="WP_107154102.1">
    <property type="nucleotide sequence ID" value="NZ_PYUC01000023.1"/>
</dbReference>
<reference evidence="3 4" key="1">
    <citation type="submission" date="2018-03" db="EMBL/GenBank/DDBJ databases">
        <title>Whole genome analyses suggest that Burkholderia sensu lato contains two further novel genera in the rhizoxinica-symbiotica group Mycetohabitans gen. nov., and Trinickia gen. nov.: implications for the evolution of diazotrophy and nodulation in the Burkholderiaceae.</title>
        <authorList>
            <person name="Estrada De Los Santos P."/>
            <person name="Palmer M."/>
            <person name="Chavez-Ramirez B."/>
            <person name="Steenkamp E.T."/>
            <person name="Hirsch A.M."/>
            <person name="Manyaka P."/>
            <person name="Maluk M."/>
            <person name="Lafos M."/>
            <person name="Crook M."/>
            <person name="Gross E."/>
            <person name="Simon M.F."/>
            <person name="Bueno Dos Reis Junior F."/>
            <person name="Poole P.S."/>
            <person name="Venter S.N."/>
            <person name="James E.K."/>
        </authorList>
    </citation>
    <scope>NUCLEOTIDE SEQUENCE [LARGE SCALE GENOMIC DNA]</scope>
    <source>
        <strain evidence="3 4">JPY-366</strain>
    </source>
</reference>
<comment type="caution">
    <text evidence="3">The sequence shown here is derived from an EMBL/GenBank/DDBJ whole genome shotgun (WGS) entry which is preliminary data.</text>
</comment>
<dbReference type="SMART" id="SM00240">
    <property type="entry name" value="FHA"/>
    <property type="match status" value="2"/>
</dbReference>
<protein>
    <submittedName>
        <fullName evidence="3">FHA domain-containing protein</fullName>
    </submittedName>
</protein>
<gene>
    <name evidence="3" type="ORF">C9I57_29595</name>
</gene>
<organism evidence="3 4">
    <name type="scientific">Trinickia symbiotica</name>
    <dbReference type="NCBI Taxonomy" id="863227"/>
    <lineage>
        <taxon>Bacteria</taxon>
        <taxon>Pseudomonadati</taxon>
        <taxon>Pseudomonadota</taxon>
        <taxon>Betaproteobacteria</taxon>
        <taxon>Burkholderiales</taxon>
        <taxon>Burkholderiaceae</taxon>
        <taxon>Trinickia</taxon>
    </lineage>
</organism>
<evidence type="ECO:0000256" key="1">
    <source>
        <dbReference type="SAM" id="MobiDB-lite"/>
    </source>
</evidence>
<dbReference type="SUPFAM" id="SSF49879">
    <property type="entry name" value="SMAD/FHA domain"/>
    <property type="match status" value="2"/>
</dbReference>
<dbReference type="InterPro" id="IPR050923">
    <property type="entry name" value="Cell_Proc_Reg/RNA_Proc"/>
</dbReference>
<dbReference type="InterPro" id="IPR008984">
    <property type="entry name" value="SMAD_FHA_dom_sf"/>
</dbReference>
<feature type="domain" description="FHA" evidence="2">
    <location>
        <begin position="175"/>
        <end position="230"/>
    </location>
</feature>
<feature type="compositionally biased region" description="Basic and acidic residues" evidence="1">
    <location>
        <begin position="24"/>
        <end position="35"/>
    </location>
</feature>
<evidence type="ECO:0000313" key="4">
    <source>
        <dbReference type="Proteomes" id="UP000240638"/>
    </source>
</evidence>
<feature type="region of interest" description="Disordered" evidence="1">
    <location>
        <begin position="1"/>
        <end position="35"/>
    </location>
</feature>
<proteinExistence type="predicted"/>
<dbReference type="CDD" id="cd00060">
    <property type="entry name" value="FHA"/>
    <property type="match status" value="2"/>
</dbReference>
<dbReference type="PANTHER" id="PTHR23308">
    <property type="entry name" value="NUCLEAR INHIBITOR OF PROTEIN PHOSPHATASE-1"/>
    <property type="match status" value="1"/>
</dbReference>